<dbReference type="AlphaFoldDB" id="A0A7R9DZ17"/>
<feature type="region of interest" description="Disordered" evidence="1">
    <location>
        <begin position="48"/>
        <end position="89"/>
    </location>
</feature>
<gene>
    <name evidence="2" type="ORF">TMSB3V08_LOCUS1274</name>
</gene>
<dbReference type="EMBL" id="OB792776">
    <property type="protein sequence ID" value="CAD7424317.1"/>
    <property type="molecule type" value="Genomic_DNA"/>
</dbReference>
<evidence type="ECO:0000256" key="1">
    <source>
        <dbReference type="SAM" id="MobiDB-lite"/>
    </source>
</evidence>
<organism evidence="2">
    <name type="scientific">Timema monikensis</name>
    <dbReference type="NCBI Taxonomy" id="170555"/>
    <lineage>
        <taxon>Eukaryota</taxon>
        <taxon>Metazoa</taxon>
        <taxon>Ecdysozoa</taxon>
        <taxon>Arthropoda</taxon>
        <taxon>Hexapoda</taxon>
        <taxon>Insecta</taxon>
        <taxon>Pterygota</taxon>
        <taxon>Neoptera</taxon>
        <taxon>Polyneoptera</taxon>
        <taxon>Phasmatodea</taxon>
        <taxon>Timematodea</taxon>
        <taxon>Timematoidea</taxon>
        <taxon>Timematidae</taxon>
        <taxon>Timema</taxon>
    </lineage>
</organism>
<protein>
    <submittedName>
        <fullName evidence="2">Uncharacterized protein</fullName>
    </submittedName>
</protein>
<feature type="region of interest" description="Disordered" evidence="1">
    <location>
        <begin position="121"/>
        <end position="164"/>
    </location>
</feature>
<feature type="compositionally biased region" description="Low complexity" evidence="1">
    <location>
        <begin position="124"/>
        <end position="138"/>
    </location>
</feature>
<sequence>MLVGFARQDEDGWVVNYHHCLRWMDYSFWGFFFPDSYMSRNFQDTPNICDKSKRPNSGRAAASLGTVPLETPSGAVPLGTAPPDRGVGGGGLETGASCVLSRGTFFVLSYLRDDIECRHHDYSRPQSPSGTTSSSPHSNLRKGGETTPPSPKCESHHSRHHSNLKPAGPVPLWLYHIQLTLFHKSCSEMLHQITVQGRNIKPRPLSALDVSCRLFDILVSTSNYRLPTRLREHWFSLLLSLLDNRYRVQSAPKKGRMTTGGILCPREEPCDNWRYRVSQRKCPREVPCDSYSNSVIEECRVTTIVTECPRKAPCHNYSKCDNWRYRVSQRRAVCQLEVHFVPEKSRVTTGGTECPRKAPCHNYKCPREEPCDNCRYSVSQRRAVCQLEVQSVPEKSRVTTGGTFCPREEPCDNWRYRVSQRRAVRCHHVLVRERSSRDAATGTDVYLSDVGVTPPPHPGRHLGWHHALVLGILIKDLSELTWCKTQGRHNFPATVL</sequence>
<evidence type="ECO:0000313" key="2">
    <source>
        <dbReference type="EMBL" id="CAD7424317.1"/>
    </source>
</evidence>
<accession>A0A7R9DZ17</accession>
<reference evidence="2" key="1">
    <citation type="submission" date="2020-11" db="EMBL/GenBank/DDBJ databases">
        <authorList>
            <person name="Tran Van P."/>
        </authorList>
    </citation>
    <scope>NUCLEOTIDE SEQUENCE</scope>
</reference>
<name>A0A7R9DZ17_9NEOP</name>
<proteinExistence type="predicted"/>